<comment type="caution">
    <text evidence="4">The sequence shown here is derived from an EMBL/GenBank/DDBJ whole genome shotgun (WGS) entry which is preliminary data.</text>
</comment>
<dbReference type="PANTHER" id="PTHR43278:SF4">
    <property type="entry name" value="NAD(P)H-DEPENDENT FMN-CONTAINING OXIDOREDUCTASE YWQN-RELATED"/>
    <property type="match status" value="1"/>
</dbReference>
<evidence type="ECO:0000256" key="1">
    <source>
        <dbReference type="ARBA" id="ARBA00022630"/>
    </source>
</evidence>
<keyword evidence="5" id="KW-1185">Reference proteome</keyword>
<keyword evidence="2" id="KW-0288">FMN</keyword>
<evidence type="ECO:0000259" key="3">
    <source>
        <dbReference type="Pfam" id="PF03358"/>
    </source>
</evidence>
<evidence type="ECO:0000256" key="2">
    <source>
        <dbReference type="ARBA" id="ARBA00022643"/>
    </source>
</evidence>
<dbReference type="Pfam" id="PF03358">
    <property type="entry name" value="FMN_red"/>
    <property type="match status" value="1"/>
</dbReference>
<name>A0A3S3U9E5_9BACT</name>
<accession>A0A3S3U9E5</accession>
<reference evidence="4 5" key="1">
    <citation type="submission" date="2017-01" db="EMBL/GenBank/DDBJ databases">
        <title>The cable genome- insights into the physiology and evolution of filamentous bacteria capable of sulfide oxidation via long distance electron transfer.</title>
        <authorList>
            <person name="Schreiber L."/>
            <person name="Bjerg J.T."/>
            <person name="Boggild A."/>
            <person name="Van De Vossenberg J."/>
            <person name="Meysman F."/>
            <person name="Nielsen L.P."/>
            <person name="Schramm A."/>
            <person name="Kjeldsen K.U."/>
        </authorList>
    </citation>
    <scope>NUCLEOTIDE SEQUENCE [LARGE SCALE GENOMIC DNA]</scope>
    <source>
        <strain evidence="4">MCF</strain>
    </source>
</reference>
<dbReference type="Gene3D" id="3.40.50.360">
    <property type="match status" value="1"/>
</dbReference>
<dbReference type="Proteomes" id="UP000287853">
    <property type="component" value="Unassembled WGS sequence"/>
</dbReference>
<dbReference type="SUPFAM" id="SSF52218">
    <property type="entry name" value="Flavoproteins"/>
    <property type="match status" value="1"/>
</dbReference>
<dbReference type="PANTHER" id="PTHR43278">
    <property type="entry name" value="NAD(P)H-DEPENDENT FMN-CONTAINING OXIDOREDUCTASE YWQN-RELATED"/>
    <property type="match status" value="1"/>
</dbReference>
<dbReference type="AlphaFoldDB" id="A0A3S3U9E5"/>
<dbReference type="InterPro" id="IPR029039">
    <property type="entry name" value="Flavoprotein-like_sf"/>
</dbReference>
<gene>
    <name evidence="4" type="ORF">H206_03715</name>
</gene>
<dbReference type="EMBL" id="MTKO01000054">
    <property type="protein sequence ID" value="RWX46706.1"/>
    <property type="molecule type" value="Genomic_DNA"/>
</dbReference>
<evidence type="ECO:0000313" key="5">
    <source>
        <dbReference type="Proteomes" id="UP000287853"/>
    </source>
</evidence>
<keyword evidence="1" id="KW-0285">Flavoprotein</keyword>
<dbReference type="InterPro" id="IPR051796">
    <property type="entry name" value="ISF_SsuE-like"/>
</dbReference>
<protein>
    <submittedName>
        <fullName evidence="4">Multimeric flavodoxin WrbA</fullName>
    </submittedName>
</protein>
<feature type="domain" description="NADPH-dependent FMN reductase-like" evidence="3">
    <location>
        <begin position="1"/>
        <end position="158"/>
    </location>
</feature>
<organism evidence="4 5">
    <name type="scientific">Candidatus Electrothrix aarhusensis</name>
    <dbReference type="NCBI Taxonomy" id="1859131"/>
    <lineage>
        <taxon>Bacteria</taxon>
        <taxon>Pseudomonadati</taxon>
        <taxon>Thermodesulfobacteriota</taxon>
        <taxon>Desulfobulbia</taxon>
        <taxon>Desulfobulbales</taxon>
        <taxon>Desulfobulbaceae</taxon>
        <taxon>Candidatus Electrothrix</taxon>
    </lineage>
</organism>
<dbReference type="InterPro" id="IPR005025">
    <property type="entry name" value="FMN_Rdtase-like_dom"/>
</dbReference>
<evidence type="ECO:0000313" key="4">
    <source>
        <dbReference type="EMBL" id="RWX46706.1"/>
    </source>
</evidence>
<sequence>MYALAVNGSPRKGGNTEALLKEVLGELDNEGWETEVIKVGGTDIRGCLACNGCFKNQDNQCVQKKDAFNEIYSKMIKADAIILGSPVYFAAVGADLKAFIERAGYVAFANNHAFAGKIGAAVVAVRRGGATHTFDSINHMFQMSQMILPGSTYWNMGFGLNKEDVQDDTEGMANMRHLGRAIGWLGKAIQPVRESYPKQGR</sequence>
<dbReference type="GO" id="GO:0016491">
    <property type="term" value="F:oxidoreductase activity"/>
    <property type="evidence" value="ECO:0007669"/>
    <property type="project" value="InterPro"/>
</dbReference>
<proteinExistence type="predicted"/>